<feature type="compositionally biased region" description="Basic and acidic residues" evidence="1">
    <location>
        <begin position="1068"/>
        <end position="1086"/>
    </location>
</feature>
<dbReference type="GO" id="GO:0016020">
    <property type="term" value="C:membrane"/>
    <property type="evidence" value="ECO:0007669"/>
    <property type="project" value="InterPro"/>
</dbReference>
<reference evidence="7 8" key="2">
    <citation type="submission" date="2013-02" db="EMBL/GenBank/DDBJ databases">
        <title>The Genome Sequence of Plasmodium falciparum MaliPS096_E11.</title>
        <authorList>
            <consortium name="The Broad Institute Genome Sequencing Platform"/>
            <consortium name="The Broad Institute Genome Sequencing Center for Infectious Disease"/>
            <person name="Neafsey D."/>
            <person name="Cheeseman I."/>
            <person name="Volkman S."/>
            <person name="Adams J."/>
            <person name="Walker B."/>
            <person name="Young S.K."/>
            <person name="Zeng Q."/>
            <person name="Gargeya S."/>
            <person name="Fitzgerald M."/>
            <person name="Haas B."/>
            <person name="Abouelleil A."/>
            <person name="Alvarado L."/>
            <person name="Arachchi H.M."/>
            <person name="Berlin A.M."/>
            <person name="Chapman S.B."/>
            <person name="Dewar J."/>
            <person name="Goldberg J."/>
            <person name="Griggs A."/>
            <person name="Gujja S."/>
            <person name="Hansen M."/>
            <person name="Howarth C."/>
            <person name="Imamovic A."/>
            <person name="Larimer J."/>
            <person name="McCowan C."/>
            <person name="Murphy C."/>
            <person name="Neiman D."/>
            <person name="Pearson M."/>
            <person name="Priest M."/>
            <person name="Roberts A."/>
            <person name="Saif S."/>
            <person name="Shea T."/>
            <person name="Sisk P."/>
            <person name="Sykes S."/>
            <person name="Wortman J."/>
            <person name="Nusbaum C."/>
            <person name="Birren B."/>
        </authorList>
    </citation>
    <scope>NUCLEOTIDE SEQUENCE [LARGE SCALE GENOMIC DNA]</scope>
    <source>
        <strain evidence="7 8">MaliPS096_E11</strain>
    </source>
</reference>
<feature type="region of interest" description="Disordered" evidence="1">
    <location>
        <begin position="1597"/>
        <end position="1706"/>
    </location>
</feature>
<dbReference type="Pfam" id="PF05424">
    <property type="entry name" value="Duffy_binding"/>
    <property type="match status" value="2"/>
</dbReference>
<evidence type="ECO:0000313" key="7">
    <source>
        <dbReference type="EMBL" id="ETW49955.1"/>
    </source>
</evidence>
<feature type="domain" description="Duffy-binding-like" evidence="2">
    <location>
        <begin position="639"/>
        <end position="795"/>
    </location>
</feature>
<dbReference type="Pfam" id="PF15447">
    <property type="entry name" value="NTS"/>
    <property type="match status" value="1"/>
</dbReference>
<dbReference type="Gene3D" id="1.20.58.830">
    <property type="match status" value="3"/>
</dbReference>
<feature type="domain" description="Duffy-antigen binding" evidence="3">
    <location>
        <begin position="125"/>
        <end position="316"/>
    </location>
</feature>
<feature type="domain" description="Plasmodium falciparum erythrocyte membrane protein-1 N-terminal segment" evidence="4">
    <location>
        <begin position="19"/>
        <end position="54"/>
    </location>
</feature>
<feature type="domain" description="Duffy-antigen binding" evidence="3">
    <location>
        <begin position="916"/>
        <end position="1115"/>
    </location>
</feature>
<reference evidence="7 8" key="1">
    <citation type="submission" date="2013-02" db="EMBL/GenBank/DDBJ databases">
        <title>The Genome Annotation of Plasmodium falciparum MaliPS096_E11.</title>
        <authorList>
            <consortium name="The Broad Institute Genome Sequencing Platform"/>
            <consortium name="The Broad Institute Genome Sequencing Center for Infectious Disease"/>
            <person name="Neafsey D."/>
            <person name="Hoffman S."/>
            <person name="Volkman S."/>
            <person name="Rosenthal P."/>
            <person name="Walker B."/>
            <person name="Young S.K."/>
            <person name="Zeng Q."/>
            <person name="Gargeya S."/>
            <person name="Fitzgerald M."/>
            <person name="Haas B."/>
            <person name="Abouelleil A."/>
            <person name="Allen A.W."/>
            <person name="Alvarado L."/>
            <person name="Arachchi H.M."/>
            <person name="Berlin A.M."/>
            <person name="Chapman S.B."/>
            <person name="Gainer-Dewar J."/>
            <person name="Goldberg J."/>
            <person name="Griggs A."/>
            <person name="Gujja S."/>
            <person name="Hansen M."/>
            <person name="Howarth C."/>
            <person name="Imamovic A."/>
            <person name="Ireland A."/>
            <person name="Larimer J."/>
            <person name="McCowan C."/>
            <person name="Murphy C."/>
            <person name="Pearson M."/>
            <person name="Poon T.W."/>
            <person name="Priest M."/>
            <person name="Roberts A."/>
            <person name="Saif S."/>
            <person name="Shea T."/>
            <person name="Sisk P."/>
            <person name="Sykes S."/>
            <person name="Wortman J."/>
            <person name="Nusbaum C."/>
            <person name="Birren B."/>
        </authorList>
    </citation>
    <scope>NUCLEOTIDE SEQUENCE [LARGE SCALE GENOMIC DNA]</scope>
    <source>
        <strain evidence="7 8">MaliPS096_E11</strain>
    </source>
</reference>
<gene>
    <name evidence="7" type="ORF">PFMALIP_02036</name>
</gene>
<feature type="region of interest" description="Disordered" evidence="1">
    <location>
        <begin position="78"/>
        <end position="99"/>
    </location>
</feature>
<evidence type="ECO:0000259" key="5">
    <source>
        <dbReference type="Pfam" id="PF18562"/>
    </source>
</evidence>
<dbReference type="InterPro" id="IPR042202">
    <property type="entry name" value="Duffy-ag-bd_sf"/>
</dbReference>
<organism evidence="7 8">
    <name type="scientific">Plasmodium falciparum MaliPS096_E11</name>
    <dbReference type="NCBI Taxonomy" id="1036727"/>
    <lineage>
        <taxon>Eukaryota</taxon>
        <taxon>Sar</taxon>
        <taxon>Alveolata</taxon>
        <taxon>Apicomplexa</taxon>
        <taxon>Aconoidasida</taxon>
        <taxon>Haemosporida</taxon>
        <taxon>Plasmodiidae</taxon>
        <taxon>Plasmodium</taxon>
        <taxon>Plasmodium (Laverania)</taxon>
    </lineage>
</organism>
<feature type="non-terminal residue" evidence="7">
    <location>
        <position position="1721"/>
    </location>
</feature>
<evidence type="ECO:0000259" key="2">
    <source>
        <dbReference type="Pfam" id="PF03011"/>
    </source>
</evidence>
<dbReference type="Gene3D" id="1.20.1310.20">
    <property type="entry name" value="Duffy-antigen binding domain"/>
    <property type="match status" value="2"/>
</dbReference>
<evidence type="ECO:0000259" key="3">
    <source>
        <dbReference type="Pfam" id="PF05424"/>
    </source>
</evidence>
<dbReference type="InterPro" id="IPR004258">
    <property type="entry name" value="DBL"/>
</dbReference>
<dbReference type="EMBL" id="KI925536">
    <property type="protein sequence ID" value="ETW49955.1"/>
    <property type="molecule type" value="Genomic_DNA"/>
</dbReference>
<evidence type="ECO:0000259" key="6">
    <source>
        <dbReference type="Pfam" id="PF22672"/>
    </source>
</evidence>
<proteinExistence type="predicted"/>
<evidence type="ECO:0000256" key="1">
    <source>
        <dbReference type="SAM" id="MobiDB-lite"/>
    </source>
</evidence>
<feature type="domain" description="Cysteine-rich interdomain region 1 gamma" evidence="5">
    <location>
        <begin position="1385"/>
        <end position="1440"/>
    </location>
</feature>
<evidence type="ECO:0008006" key="9">
    <source>
        <dbReference type="Google" id="ProtNLM"/>
    </source>
</evidence>
<feature type="compositionally biased region" description="Basic and acidic residues" evidence="1">
    <location>
        <begin position="1627"/>
        <end position="1676"/>
    </location>
</feature>
<dbReference type="SUPFAM" id="SSF140924">
    <property type="entry name" value="Duffy binding domain-like"/>
    <property type="match status" value="4"/>
</dbReference>
<dbReference type="Pfam" id="PF22672">
    <property type="entry name" value="DBL_C"/>
    <property type="match status" value="2"/>
</dbReference>
<dbReference type="GO" id="GO:0046789">
    <property type="term" value="F:host cell surface receptor binding"/>
    <property type="evidence" value="ECO:0007669"/>
    <property type="project" value="InterPro"/>
</dbReference>
<feature type="region of interest" description="Disordered" evidence="1">
    <location>
        <begin position="987"/>
        <end position="1017"/>
    </location>
</feature>
<protein>
    <recommendedName>
        <fullName evidence="9">Duffy-binding-like domain-containing protein</fullName>
    </recommendedName>
</protein>
<dbReference type="Proteomes" id="UP000030699">
    <property type="component" value="Unassembled WGS sequence"/>
</dbReference>
<dbReference type="Pfam" id="PF03011">
    <property type="entry name" value="PFEMP"/>
    <property type="match status" value="2"/>
</dbReference>
<name>A0A024WTC2_PLAFA</name>
<feature type="compositionally biased region" description="Acidic residues" evidence="1">
    <location>
        <begin position="1617"/>
        <end position="1626"/>
    </location>
</feature>
<dbReference type="InterPro" id="IPR008602">
    <property type="entry name" value="Duffy-antigen-binding"/>
</dbReference>
<dbReference type="FunFam" id="1.20.58.1930:FF:000001">
    <property type="entry name" value="Erythrocyte membrane protein 1, PfEMP1"/>
    <property type="match status" value="1"/>
</dbReference>
<accession>A0A024WTC2</accession>
<feature type="compositionally biased region" description="Acidic residues" evidence="1">
    <location>
        <begin position="825"/>
        <end position="843"/>
    </location>
</feature>
<feature type="compositionally biased region" description="Pro residues" evidence="1">
    <location>
        <begin position="1685"/>
        <end position="1702"/>
    </location>
</feature>
<feature type="domain" description="Duffy-binding-like" evidence="2">
    <location>
        <begin position="1462"/>
        <end position="1603"/>
    </location>
</feature>
<feature type="compositionally biased region" description="Basic and acidic residues" evidence="1">
    <location>
        <begin position="794"/>
        <end position="817"/>
    </location>
</feature>
<feature type="domain" description="Duffy-binding-like" evidence="6">
    <location>
        <begin position="320"/>
        <end position="475"/>
    </location>
</feature>
<dbReference type="FunFam" id="1.20.58.830:FF:000003">
    <property type="entry name" value="Erythrocyte membrane protein 1, PfEMP1"/>
    <property type="match status" value="1"/>
</dbReference>
<feature type="region of interest" description="Disordered" evidence="1">
    <location>
        <begin position="794"/>
        <end position="866"/>
    </location>
</feature>
<dbReference type="OrthoDB" id="378897at2759"/>
<dbReference type="Pfam" id="PF18562">
    <property type="entry name" value="CIDR1_gamma"/>
    <property type="match status" value="1"/>
</dbReference>
<dbReference type="Gene3D" id="1.20.58.1930">
    <property type="match status" value="1"/>
</dbReference>
<dbReference type="InterPro" id="IPR029210">
    <property type="entry name" value="PfEMP1_NTS"/>
</dbReference>
<evidence type="ECO:0000259" key="4">
    <source>
        <dbReference type="Pfam" id="PF15447"/>
    </source>
</evidence>
<sequence length="1721" mass="194064">MARDPRGGGSEEDDIDHKSVKHLLDSIGKIVHEQVKTESETYKDDLKGLLTSATLSGGELAGTDKPCDFKYDKLINGSGSGGGAANSERHPCKNLKGNTNEERFSNTLGGQCTREKISGSTSTCGACAPYRRLHLCHHNLESIDTKSTKHDLLVEVCMAAKYEGEILTRQHGKHKLDNNNSSSQLCTVLARSFADIGDIVRGRDLYRGNDKEKDQRKQLKKNLKTIFEKIKGNNNSTLNGLPLDKVREYWWDANRATIWEAITCGVHGSDYFRATCGGDGKHSTLAKNNCRCKDEKGKNDTDQVPTYFDYVPQYLRWFEEWAEDFCRKRKHKLKDVIEKCRGENGTERYCDLNRHDCVKTIRGDHDFVEHDECHKCSVACAGFVKWIDNQKLEFLKQRKKYETEISDGGAGGKGRTRKKRDAGKSNYDGYEKKFYDELNKREYRTVDEFLKLLNKEDVCTKNNGIEDGGTINFKTVDRGKNSGGDGNNKTFYRTTYCEACPWCGVEPNGQNGKWKWEAKDYGRCNPGKGYTNYQDTKIPILTGDTTKSDMVQKYNKFCNGNGGNGREGGVDGSENGAASNSDNATTGYCGTNIDSSLCEKWTCYYKKKENSDGKDINFCVLQDDKARTSEEKSMHYNSFFWDWVYHMLHDSLDWRKQLGNCINKDNDNTCRNNNKCKTDCGCFQKWVEKKQQEWMAIKDHFYKQEDIRQEGPLGSGLSSPDFVLELLLKKDLLLESIKDTHADAKEEEIKNIQNMLQQAGAIAGGSGGENKNTSIDKFLEKELKEAEDCLRKQNECEKKKQKESPARSAETREDERTQQPADSAGEVEEEEDEDEDDEDEVEEGDHQQQQEEETPKEDTGPQETQLPDACTIVAKIFEDDKSLKEACGLKYGTPNRYWGWRCVAPSGSNSDNNGATCIPPRRRRLYIQKLHDWANETLSSGEKSPGDAASSTETSQTSLLRDAFIQSAAVETFFLWDRYKEEKKKPQGDVESIALQLPGSDSDDSDPDPQTQLQSGTIPNDFLRQMFYTLGDYRDICVGVKQDVIKALKASGDKNIDTINEKIEKILNSDDESSRGPKKNPSENPRKTWWQKNGEHIWNGMICALTYDTNTASGTAPKQNEDLKKILMKKLENNGKENGDYHYEKVELKEENETKAKGPQDGLTPQTTHLSKFVLRPPYFRYLEEWGQNFCKERKKRLKQIKVDCKVEGNGPRGGTTKQYSGDGETCNEVLPKNDGTVHSLEGQSCADSCKSYKKWIQKKKIEFEEQSNAYSNQKENCKKESKSAEGNNHGNEFCVTVNTCNTAAAFLQKLGPCKKDNDDNEIGEGKKIFDDKDKTFVPATNCKPCSQFKIDCQNGNCGADTNGKCNGKTTITANHIGNGRNSAEDIDMLVSDNSPNGFEDDLDECLLPECADADIFQGIRKDEWTCEKVCGYVVCKPKKVNGETVTKEKDNGKHIVQIRALLRLWLEYFLEDYKKIKHKISHCIKNDDGSKCIKVCDNKCKCVEKWIKLKRDEWKTIKDRFNDQYKMDSDEYYPVKTILEELIPQITDVNEKEKVIKISKFDNSCGCSADANSQKNDGNQDAIDCMLKKLEQKATACPGKPSGDTQTSCVDYPPLPDEEYENEEENDKKVEPPTFCEIKDTTEQEEKGDCKTDAPQPDVKKEGEEKEVAKDKGDEGESAGDPAGPAPSTPAPQPTTPPTYLSPPLKTALMSSTIMWSIGI</sequence>
<dbReference type="InterPro" id="IPR041480">
    <property type="entry name" value="CIDR1_gamma"/>
</dbReference>
<dbReference type="InterPro" id="IPR054595">
    <property type="entry name" value="DBL_C"/>
</dbReference>
<feature type="region of interest" description="Disordered" evidence="1">
    <location>
        <begin position="1068"/>
        <end position="1088"/>
    </location>
</feature>
<evidence type="ECO:0000313" key="8">
    <source>
        <dbReference type="Proteomes" id="UP000030699"/>
    </source>
</evidence>
<feature type="domain" description="Duffy-binding-like" evidence="6">
    <location>
        <begin position="1185"/>
        <end position="1339"/>
    </location>
</feature>
<dbReference type="FunFam" id="1.20.58.830:FF:000001">
    <property type="entry name" value="Erythrocyte membrane protein 1, PfEMP1"/>
    <property type="match status" value="1"/>
</dbReference>